<evidence type="ECO:0000256" key="19">
    <source>
        <dbReference type="ARBA" id="ARBA00023136"/>
    </source>
</evidence>
<evidence type="ECO:0000256" key="9">
    <source>
        <dbReference type="ARBA" id="ARBA00022660"/>
    </source>
</evidence>
<evidence type="ECO:0000256" key="12">
    <source>
        <dbReference type="ARBA" id="ARBA00022737"/>
    </source>
</evidence>
<dbReference type="Gene3D" id="6.10.280.130">
    <property type="match status" value="1"/>
</dbReference>
<evidence type="ECO:0000256" key="14">
    <source>
        <dbReference type="ARBA" id="ARBA00022982"/>
    </source>
</evidence>
<feature type="compositionally biased region" description="Basic and acidic residues" evidence="22">
    <location>
        <begin position="13"/>
        <end position="22"/>
    </location>
</feature>
<keyword evidence="15 23" id="KW-1133">Transmembrane helix</keyword>
<evidence type="ECO:0000256" key="15">
    <source>
        <dbReference type="ARBA" id="ARBA00022989"/>
    </source>
</evidence>
<keyword evidence="13 21" id="KW-0375">Hydrogen ion transport</keyword>
<organism evidence="25 26">
    <name type="scientific">Rhodopseudomonas julia</name>
    <dbReference type="NCBI Taxonomy" id="200617"/>
    <lineage>
        <taxon>Bacteria</taxon>
        <taxon>Pseudomonadati</taxon>
        <taxon>Pseudomonadota</taxon>
        <taxon>Alphaproteobacteria</taxon>
        <taxon>Hyphomicrobiales</taxon>
        <taxon>Nitrobacteraceae</taxon>
        <taxon>Rhodopseudomonas</taxon>
    </lineage>
</organism>
<comment type="subcellular location">
    <subcellularLocation>
        <location evidence="1 21">Cell inner membrane</location>
    </subcellularLocation>
</comment>
<evidence type="ECO:0000313" key="26">
    <source>
        <dbReference type="Proteomes" id="UP001230253"/>
    </source>
</evidence>
<dbReference type="NCBIfam" id="TIGR00782">
    <property type="entry name" value="ccoP"/>
    <property type="match status" value="1"/>
</dbReference>
<evidence type="ECO:0000256" key="8">
    <source>
        <dbReference type="ARBA" id="ARBA00022617"/>
    </source>
</evidence>
<keyword evidence="12" id="KW-0677">Repeat</keyword>
<evidence type="ECO:0000256" key="2">
    <source>
        <dbReference type="ARBA" id="ARBA00004673"/>
    </source>
</evidence>
<evidence type="ECO:0000256" key="22">
    <source>
        <dbReference type="SAM" id="MobiDB-lite"/>
    </source>
</evidence>
<dbReference type="PRINTS" id="PR00605">
    <property type="entry name" value="CYTCHROMECIC"/>
</dbReference>
<dbReference type="Proteomes" id="UP001230253">
    <property type="component" value="Unassembled WGS sequence"/>
</dbReference>
<evidence type="ECO:0000256" key="20">
    <source>
        <dbReference type="ARBA" id="ARBA00025525"/>
    </source>
</evidence>
<dbReference type="InterPro" id="IPR036909">
    <property type="entry name" value="Cyt_c-like_dom_sf"/>
</dbReference>
<evidence type="ECO:0000256" key="16">
    <source>
        <dbReference type="ARBA" id="ARBA00023002"/>
    </source>
</evidence>
<comment type="similarity">
    <text evidence="3 21">Belongs to the CcoP / FixP family.</text>
</comment>
<evidence type="ECO:0000256" key="6">
    <source>
        <dbReference type="ARBA" id="ARBA00022475"/>
    </source>
</evidence>
<evidence type="ECO:0000256" key="7">
    <source>
        <dbReference type="ARBA" id="ARBA00022519"/>
    </source>
</evidence>
<evidence type="ECO:0000256" key="10">
    <source>
        <dbReference type="ARBA" id="ARBA00022692"/>
    </source>
</evidence>
<feature type="domain" description="Cytochrome c" evidence="24">
    <location>
        <begin position="219"/>
        <end position="300"/>
    </location>
</feature>
<evidence type="ECO:0000256" key="13">
    <source>
        <dbReference type="ARBA" id="ARBA00022781"/>
    </source>
</evidence>
<keyword evidence="14 21" id="KW-0249">Electron transport</keyword>
<keyword evidence="19 21" id="KW-0472">Membrane</keyword>
<dbReference type="InterPro" id="IPR009056">
    <property type="entry name" value="Cyt_c-like_dom"/>
</dbReference>
<evidence type="ECO:0000256" key="11">
    <source>
        <dbReference type="ARBA" id="ARBA00022723"/>
    </source>
</evidence>
<protein>
    <recommendedName>
        <fullName evidence="21">Cbb3-type cytochrome c oxidase subunit</fullName>
    </recommendedName>
</protein>
<keyword evidence="26" id="KW-1185">Reference proteome</keyword>
<name>A0ABU0C6Q2_9BRAD</name>
<evidence type="ECO:0000256" key="1">
    <source>
        <dbReference type="ARBA" id="ARBA00004533"/>
    </source>
</evidence>
<gene>
    <name evidence="25" type="ORF">J2R99_002071</name>
</gene>
<dbReference type="EMBL" id="JAUSUK010000002">
    <property type="protein sequence ID" value="MDQ0326202.1"/>
    <property type="molecule type" value="Genomic_DNA"/>
</dbReference>
<feature type="transmembrane region" description="Helical" evidence="23">
    <location>
        <begin position="46"/>
        <end position="68"/>
    </location>
</feature>
<keyword evidence="11 21" id="KW-0479">Metal-binding</keyword>
<feature type="domain" description="Cytochrome c" evidence="24">
    <location>
        <begin position="122"/>
        <end position="212"/>
    </location>
</feature>
<keyword evidence="9 21" id="KW-0679">Respiratory chain</keyword>
<feature type="region of interest" description="Disordered" evidence="22">
    <location>
        <begin position="1"/>
        <end position="22"/>
    </location>
</feature>
<comment type="function">
    <text evidence="20">C-type cytochrome. Part of the cbb3-type cytochrome c oxidase complex. FixP subunit is required for transferring electrons from donor cytochrome c via its heme groups to FixO subunit. From there, electrons are shuttled to the catalytic binuclear center of FixN subunit where oxygen reduction takes place. The complex also functions as a proton pump.</text>
</comment>
<dbReference type="InterPro" id="IPR050597">
    <property type="entry name" value="Cytochrome_c_Oxidase_Subunit"/>
</dbReference>
<reference evidence="25 26" key="1">
    <citation type="submission" date="2023-07" db="EMBL/GenBank/DDBJ databases">
        <title>Genomic Encyclopedia of Type Strains, Phase IV (KMG-IV): sequencing the most valuable type-strain genomes for metagenomic binning, comparative biology and taxonomic classification.</title>
        <authorList>
            <person name="Goeker M."/>
        </authorList>
    </citation>
    <scope>NUCLEOTIDE SEQUENCE [LARGE SCALE GENOMIC DNA]</scope>
    <source>
        <strain evidence="25 26">DSM 11549</strain>
    </source>
</reference>
<dbReference type="InterPro" id="IPR032858">
    <property type="entry name" value="CcoP_N"/>
</dbReference>
<keyword evidence="16 21" id="KW-0560">Oxidoreductase</keyword>
<dbReference type="InterPro" id="IPR008168">
    <property type="entry name" value="Cyt_C_IC"/>
</dbReference>
<dbReference type="PIRSF" id="PIRSF000006">
    <property type="entry name" value="Cbb3-Cox_fixP"/>
    <property type="match status" value="1"/>
</dbReference>
<evidence type="ECO:0000256" key="3">
    <source>
        <dbReference type="ARBA" id="ARBA00006113"/>
    </source>
</evidence>
<sequence length="311" mass="34202">MMATNKDGASNEPRGHGVEIDKVTGTETTGHEWDGIKELNNPLPQWWLYIFYGCTIFALVYVVLYPAIPLIKSGTDGLLGWHSRSAIARELTAVEQSRQAVMNQIRDTPLEEIRTNNELMQVAFRGGESAFKVNCVQCHGSGAEGGYGYPNLNDDAWIWGGTLEDIHTTLQHGVRYEQDDETRISEMPAFGRDGLLDSSQIEQVANYVRSLSGLEHDDALAQEGAQVFADNCAVCHGENGQGQHMLGAPALNDQVWLYSPDLEQIESQVNNPKHGVMPAWSGRLDEVTIKQLALYVWSLGGGQNVEATASN</sequence>
<comment type="pathway">
    <text evidence="2 21">Energy metabolism; oxidative phosphorylation.</text>
</comment>
<dbReference type="PANTHER" id="PTHR33751">
    <property type="entry name" value="CBB3-TYPE CYTOCHROME C OXIDASE SUBUNIT FIXP"/>
    <property type="match status" value="1"/>
</dbReference>
<keyword evidence="5 21" id="KW-0813">Transport</keyword>
<evidence type="ECO:0000256" key="17">
    <source>
        <dbReference type="ARBA" id="ARBA00023004"/>
    </source>
</evidence>
<evidence type="ECO:0000256" key="5">
    <source>
        <dbReference type="ARBA" id="ARBA00022448"/>
    </source>
</evidence>
<evidence type="ECO:0000256" key="21">
    <source>
        <dbReference type="PIRNR" id="PIRNR000006"/>
    </source>
</evidence>
<evidence type="ECO:0000256" key="4">
    <source>
        <dbReference type="ARBA" id="ARBA00011203"/>
    </source>
</evidence>
<keyword evidence="17 21" id="KW-0408">Iron</keyword>
<dbReference type="InterPro" id="IPR004678">
    <property type="entry name" value="Cyt_c_oxidase_cbb3_su3"/>
</dbReference>
<evidence type="ECO:0000313" key="25">
    <source>
        <dbReference type="EMBL" id="MDQ0326202.1"/>
    </source>
</evidence>
<evidence type="ECO:0000256" key="18">
    <source>
        <dbReference type="ARBA" id="ARBA00023065"/>
    </source>
</evidence>
<dbReference type="Gene3D" id="1.10.760.10">
    <property type="entry name" value="Cytochrome c-like domain"/>
    <property type="match status" value="2"/>
</dbReference>
<dbReference type="PROSITE" id="PS51007">
    <property type="entry name" value="CYTC"/>
    <property type="match status" value="2"/>
</dbReference>
<keyword evidence="7 21" id="KW-0997">Cell inner membrane</keyword>
<evidence type="ECO:0000256" key="23">
    <source>
        <dbReference type="SAM" id="Phobius"/>
    </source>
</evidence>
<keyword evidence="10 23" id="KW-0812">Transmembrane</keyword>
<dbReference type="InterPro" id="IPR038414">
    <property type="entry name" value="CcoP_N_sf"/>
</dbReference>
<comment type="subunit">
    <text evidence="4">Component of the cbb3-type cytochrome c oxidase at least composed of FixN, FixO, FixQ and FixP.</text>
</comment>
<comment type="cofactor">
    <cofactor evidence="21">
        <name>heme c</name>
        <dbReference type="ChEBI" id="CHEBI:61717"/>
    </cofactor>
    <text evidence="21">Binds 2 heme C groups per subunit.</text>
</comment>
<evidence type="ECO:0000259" key="24">
    <source>
        <dbReference type="PROSITE" id="PS51007"/>
    </source>
</evidence>
<dbReference type="PANTHER" id="PTHR33751:SF1">
    <property type="entry name" value="CBB3-TYPE CYTOCHROME C OXIDASE SUBUNIT FIXP"/>
    <property type="match status" value="1"/>
</dbReference>
<dbReference type="Pfam" id="PF13442">
    <property type="entry name" value="Cytochrome_CBB3"/>
    <property type="match status" value="2"/>
</dbReference>
<keyword evidence="6 21" id="KW-1003">Cell membrane</keyword>
<dbReference type="Pfam" id="PF14715">
    <property type="entry name" value="FixP_N"/>
    <property type="match status" value="1"/>
</dbReference>
<keyword evidence="18 21" id="KW-0406">Ion transport</keyword>
<dbReference type="SUPFAM" id="SSF46626">
    <property type="entry name" value="Cytochrome c"/>
    <property type="match status" value="2"/>
</dbReference>
<keyword evidence="8 21" id="KW-0349">Heme</keyword>
<proteinExistence type="inferred from homology"/>
<accession>A0ABU0C6Q2</accession>
<comment type="caution">
    <text evidence="25">The sequence shown here is derived from an EMBL/GenBank/DDBJ whole genome shotgun (WGS) entry which is preliminary data.</text>
</comment>